<proteinExistence type="predicted"/>
<protein>
    <submittedName>
        <fullName evidence="1">Uncharacterized protein</fullName>
    </submittedName>
</protein>
<dbReference type="EMBL" id="JAGFBU010000003">
    <property type="protein sequence ID" value="MBP4141948.1"/>
    <property type="molecule type" value="Genomic_DNA"/>
</dbReference>
<evidence type="ECO:0000313" key="1">
    <source>
        <dbReference type="EMBL" id="MBP4141948.1"/>
    </source>
</evidence>
<reference evidence="1 2" key="1">
    <citation type="submission" date="2021-03" db="EMBL/GenBank/DDBJ databases">
        <title>Flavobacterium Flabelliformis Sp. Nov. And Flavobacterium Geliluteum Sp. Nov., Two Novel Multidrug Resistant Psychrophilic Species Isolated From Antarctica.</title>
        <authorList>
            <person name="Kralova S."/>
            <person name="Busse H.J."/>
            <person name="Bezdicek M."/>
            <person name="Nykrynova M."/>
            <person name="Kroupova E."/>
            <person name="Krsek D."/>
            <person name="Sedlacek I."/>
        </authorList>
    </citation>
    <scope>NUCLEOTIDE SEQUENCE [LARGE SCALE GENOMIC DNA]</scope>
    <source>
        <strain evidence="1 2">P4023</strain>
    </source>
</reference>
<comment type="caution">
    <text evidence="1">The sequence shown here is derived from an EMBL/GenBank/DDBJ whole genome shotgun (WGS) entry which is preliminary data.</text>
</comment>
<evidence type="ECO:0000313" key="2">
    <source>
        <dbReference type="Proteomes" id="UP000674217"/>
    </source>
</evidence>
<dbReference type="Proteomes" id="UP000674217">
    <property type="component" value="Unassembled WGS sequence"/>
</dbReference>
<organism evidence="1 2">
    <name type="scientific">Flavobacterium flabelliforme</name>
    <dbReference type="NCBI Taxonomy" id="2816119"/>
    <lineage>
        <taxon>Bacteria</taxon>
        <taxon>Pseudomonadati</taxon>
        <taxon>Bacteroidota</taxon>
        <taxon>Flavobacteriia</taxon>
        <taxon>Flavobacteriales</taxon>
        <taxon>Flavobacteriaceae</taxon>
        <taxon>Flavobacterium</taxon>
    </lineage>
</organism>
<sequence length="61" mass="7030">MKLFILYQTDIWKSKASRVCFGIFDSRNKAIDSAKYNGLYCSCADVVVEEVTLNLFEENQN</sequence>
<name>A0ABS5CTK1_9FLAO</name>
<dbReference type="RefSeq" id="WP_210645919.1">
    <property type="nucleotide sequence ID" value="NZ_JAGFBU010000003.1"/>
</dbReference>
<gene>
    <name evidence="1" type="ORF">J3S90_09045</name>
</gene>
<accession>A0ABS5CTK1</accession>
<keyword evidence="2" id="KW-1185">Reference proteome</keyword>